<reference evidence="1" key="1">
    <citation type="journal article" date="2019" name="bioRxiv">
        <title>The Genome of the Zebra Mussel, Dreissena polymorpha: A Resource for Invasive Species Research.</title>
        <authorList>
            <person name="McCartney M.A."/>
            <person name="Auch B."/>
            <person name="Kono T."/>
            <person name="Mallez S."/>
            <person name="Zhang Y."/>
            <person name="Obille A."/>
            <person name="Becker A."/>
            <person name="Abrahante J.E."/>
            <person name="Garbe J."/>
            <person name="Badalamenti J.P."/>
            <person name="Herman A."/>
            <person name="Mangelson H."/>
            <person name="Liachko I."/>
            <person name="Sullivan S."/>
            <person name="Sone E.D."/>
            <person name="Koren S."/>
            <person name="Silverstein K.A.T."/>
            <person name="Beckman K.B."/>
            <person name="Gohl D.M."/>
        </authorList>
    </citation>
    <scope>NUCLEOTIDE SEQUENCE</scope>
    <source>
        <strain evidence="1">Duluth1</strain>
        <tissue evidence="1">Whole animal</tissue>
    </source>
</reference>
<reference evidence="1" key="2">
    <citation type="submission" date="2020-11" db="EMBL/GenBank/DDBJ databases">
        <authorList>
            <person name="McCartney M.A."/>
            <person name="Auch B."/>
            <person name="Kono T."/>
            <person name="Mallez S."/>
            <person name="Becker A."/>
            <person name="Gohl D.M."/>
            <person name="Silverstein K.A.T."/>
            <person name="Koren S."/>
            <person name="Bechman K.B."/>
            <person name="Herman A."/>
            <person name="Abrahante J.E."/>
            <person name="Garbe J."/>
        </authorList>
    </citation>
    <scope>NUCLEOTIDE SEQUENCE</scope>
    <source>
        <strain evidence="1">Duluth1</strain>
        <tissue evidence="1">Whole animal</tissue>
    </source>
</reference>
<evidence type="ECO:0000313" key="1">
    <source>
        <dbReference type="EMBL" id="KAH3802236.1"/>
    </source>
</evidence>
<organism evidence="1 2">
    <name type="scientific">Dreissena polymorpha</name>
    <name type="common">Zebra mussel</name>
    <name type="synonym">Mytilus polymorpha</name>
    <dbReference type="NCBI Taxonomy" id="45954"/>
    <lineage>
        <taxon>Eukaryota</taxon>
        <taxon>Metazoa</taxon>
        <taxon>Spiralia</taxon>
        <taxon>Lophotrochozoa</taxon>
        <taxon>Mollusca</taxon>
        <taxon>Bivalvia</taxon>
        <taxon>Autobranchia</taxon>
        <taxon>Heteroconchia</taxon>
        <taxon>Euheterodonta</taxon>
        <taxon>Imparidentia</taxon>
        <taxon>Neoheterodontei</taxon>
        <taxon>Myida</taxon>
        <taxon>Dreissenoidea</taxon>
        <taxon>Dreissenidae</taxon>
        <taxon>Dreissena</taxon>
    </lineage>
</organism>
<name>A0A9D4J726_DREPO</name>
<proteinExistence type="predicted"/>
<gene>
    <name evidence="1" type="ORF">DPMN_155909</name>
</gene>
<protein>
    <submittedName>
        <fullName evidence="1">Uncharacterized protein</fullName>
    </submittedName>
</protein>
<dbReference type="Proteomes" id="UP000828390">
    <property type="component" value="Unassembled WGS sequence"/>
</dbReference>
<accession>A0A9D4J726</accession>
<evidence type="ECO:0000313" key="2">
    <source>
        <dbReference type="Proteomes" id="UP000828390"/>
    </source>
</evidence>
<keyword evidence="2" id="KW-1185">Reference proteome</keyword>
<dbReference type="AlphaFoldDB" id="A0A9D4J726"/>
<sequence>MRIQTSILGQIDSIYIVLYYTWLESHMLLTGHMLQGPLVSSSILVSMNFLQVSMRQYQEDHQAENPYLWHLPDN</sequence>
<dbReference type="EMBL" id="JAIWYP010000007">
    <property type="protein sequence ID" value="KAH3802236.1"/>
    <property type="molecule type" value="Genomic_DNA"/>
</dbReference>
<comment type="caution">
    <text evidence="1">The sequence shown here is derived from an EMBL/GenBank/DDBJ whole genome shotgun (WGS) entry which is preliminary data.</text>
</comment>